<feature type="transmembrane region" description="Helical" evidence="1">
    <location>
        <begin position="21"/>
        <end position="41"/>
    </location>
</feature>
<dbReference type="AlphaFoldDB" id="I3S690"/>
<keyword evidence="1" id="KW-0812">Transmembrane</keyword>
<protein>
    <recommendedName>
        <fullName evidence="3">Transmembrane protein</fullName>
    </recommendedName>
</protein>
<evidence type="ECO:0000256" key="1">
    <source>
        <dbReference type="SAM" id="Phobius"/>
    </source>
</evidence>
<keyword evidence="1" id="KW-1133">Transmembrane helix</keyword>
<keyword evidence="1" id="KW-0472">Membrane</keyword>
<accession>I3S690</accession>
<name>I3S690_MEDTR</name>
<evidence type="ECO:0000313" key="2">
    <source>
        <dbReference type="EMBL" id="AFK35782.1"/>
    </source>
</evidence>
<organism evidence="2">
    <name type="scientific">Medicago truncatula</name>
    <name type="common">Barrel medic</name>
    <name type="synonym">Medicago tribuloides</name>
    <dbReference type="NCBI Taxonomy" id="3880"/>
    <lineage>
        <taxon>Eukaryota</taxon>
        <taxon>Viridiplantae</taxon>
        <taxon>Streptophyta</taxon>
        <taxon>Embryophyta</taxon>
        <taxon>Tracheophyta</taxon>
        <taxon>Spermatophyta</taxon>
        <taxon>Magnoliopsida</taxon>
        <taxon>eudicotyledons</taxon>
        <taxon>Gunneridae</taxon>
        <taxon>Pentapetalae</taxon>
        <taxon>rosids</taxon>
        <taxon>fabids</taxon>
        <taxon>Fabales</taxon>
        <taxon>Fabaceae</taxon>
        <taxon>Papilionoideae</taxon>
        <taxon>50 kb inversion clade</taxon>
        <taxon>NPAAA clade</taxon>
        <taxon>Hologalegina</taxon>
        <taxon>IRL clade</taxon>
        <taxon>Trifolieae</taxon>
        <taxon>Medicago</taxon>
    </lineage>
</organism>
<evidence type="ECO:0008006" key="3">
    <source>
        <dbReference type="Google" id="ProtNLM"/>
    </source>
</evidence>
<proteinExistence type="evidence at transcript level"/>
<reference evidence="2" key="1">
    <citation type="submission" date="2012-05" db="EMBL/GenBank/DDBJ databases">
        <authorList>
            <person name="Krishnakumar V."/>
            <person name="Cheung F."/>
            <person name="Xiao Y."/>
            <person name="Chan A."/>
            <person name="Moskal W.A."/>
            <person name="Town C.D."/>
        </authorList>
    </citation>
    <scope>NUCLEOTIDE SEQUENCE</scope>
</reference>
<dbReference type="EMBL" id="BT135987">
    <property type="protein sequence ID" value="AFK35782.1"/>
    <property type="molecule type" value="mRNA"/>
</dbReference>
<sequence length="47" mass="5624">MILLMIPHDHTLSKKQCKLSAFSLLLMLLLHLCFYLLFQFLEFGFQH</sequence>